<proteinExistence type="predicted"/>
<evidence type="ECO:0000313" key="3">
    <source>
        <dbReference type="Proteomes" id="UP000634136"/>
    </source>
</evidence>
<dbReference type="Gene3D" id="1.25.40.10">
    <property type="entry name" value="Tetratricopeptide repeat domain"/>
    <property type="match status" value="1"/>
</dbReference>
<protein>
    <submittedName>
        <fullName evidence="2">TPR repeat protein</fullName>
    </submittedName>
</protein>
<name>A0A834T0R9_9FABA</name>
<evidence type="ECO:0000256" key="1">
    <source>
        <dbReference type="SAM" id="MobiDB-lite"/>
    </source>
</evidence>
<reference evidence="2" key="1">
    <citation type="submission" date="2020-09" db="EMBL/GenBank/DDBJ databases">
        <title>Genome-Enabled Discovery of Anthraquinone Biosynthesis in Senna tora.</title>
        <authorList>
            <person name="Kang S.-H."/>
            <person name="Pandey R.P."/>
            <person name="Lee C.-M."/>
            <person name="Sim J.-S."/>
            <person name="Jeong J.-T."/>
            <person name="Choi B.-S."/>
            <person name="Jung M."/>
            <person name="Ginzburg D."/>
            <person name="Zhao K."/>
            <person name="Won S.Y."/>
            <person name="Oh T.-J."/>
            <person name="Yu Y."/>
            <person name="Kim N.-H."/>
            <person name="Lee O.R."/>
            <person name="Lee T.-H."/>
            <person name="Bashyal P."/>
            <person name="Kim T.-S."/>
            <person name="Lee W.-H."/>
            <person name="Kawkins C."/>
            <person name="Kim C.-K."/>
            <person name="Kim J.S."/>
            <person name="Ahn B.O."/>
            <person name="Rhee S.Y."/>
            <person name="Sohng J.K."/>
        </authorList>
    </citation>
    <scope>NUCLEOTIDE SEQUENCE</scope>
    <source>
        <tissue evidence="2">Leaf</tissue>
    </source>
</reference>
<feature type="region of interest" description="Disordered" evidence="1">
    <location>
        <begin position="100"/>
        <end position="122"/>
    </location>
</feature>
<comment type="caution">
    <text evidence="2">The sequence shown here is derived from an EMBL/GenBank/DDBJ whole genome shotgun (WGS) entry which is preliminary data.</text>
</comment>
<organism evidence="2 3">
    <name type="scientific">Senna tora</name>
    <dbReference type="NCBI Taxonomy" id="362788"/>
    <lineage>
        <taxon>Eukaryota</taxon>
        <taxon>Viridiplantae</taxon>
        <taxon>Streptophyta</taxon>
        <taxon>Embryophyta</taxon>
        <taxon>Tracheophyta</taxon>
        <taxon>Spermatophyta</taxon>
        <taxon>Magnoliopsida</taxon>
        <taxon>eudicotyledons</taxon>
        <taxon>Gunneridae</taxon>
        <taxon>Pentapetalae</taxon>
        <taxon>rosids</taxon>
        <taxon>fabids</taxon>
        <taxon>Fabales</taxon>
        <taxon>Fabaceae</taxon>
        <taxon>Caesalpinioideae</taxon>
        <taxon>Cassia clade</taxon>
        <taxon>Senna</taxon>
    </lineage>
</organism>
<sequence>MIAANPNNSLLLANYANFLKQVIGDYSKAEEYLERAILVNPGGDGNVLSLYAELIWQTKKNADRAQAYYHQALQTSPNDCYVLGSYAKFLWEAEEDEEVKLQESQQKSVQGPNYHPPLTTAS</sequence>
<dbReference type="PANTHER" id="PTHR26312">
    <property type="entry name" value="TETRATRICOPEPTIDE REPEAT PROTEIN 5"/>
    <property type="match status" value="1"/>
</dbReference>
<dbReference type="EMBL" id="JAAIUW010000009">
    <property type="protein sequence ID" value="KAF7814373.1"/>
    <property type="molecule type" value="Genomic_DNA"/>
</dbReference>
<feature type="compositionally biased region" description="Polar residues" evidence="1">
    <location>
        <begin position="102"/>
        <end position="111"/>
    </location>
</feature>
<dbReference type="PANTHER" id="PTHR26312:SF215">
    <property type="entry name" value="TPR REPEAT PROTEIN"/>
    <property type="match status" value="1"/>
</dbReference>
<evidence type="ECO:0000313" key="2">
    <source>
        <dbReference type="EMBL" id="KAF7814373.1"/>
    </source>
</evidence>
<gene>
    <name evidence="2" type="ORF">G2W53_028342</name>
</gene>
<dbReference type="SUPFAM" id="SSF48452">
    <property type="entry name" value="TPR-like"/>
    <property type="match status" value="1"/>
</dbReference>
<dbReference type="OrthoDB" id="1426560at2759"/>
<dbReference type="InterPro" id="IPR011990">
    <property type="entry name" value="TPR-like_helical_dom_sf"/>
</dbReference>
<keyword evidence="3" id="KW-1185">Reference proteome</keyword>
<accession>A0A834T0R9</accession>
<dbReference type="Proteomes" id="UP000634136">
    <property type="component" value="Unassembled WGS sequence"/>
</dbReference>
<dbReference type="AlphaFoldDB" id="A0A834T0R9"/>